<evidence type="ECO:0000313" key="5">
    <source>
        <dbReference type="EMBL" id="MFD1783883.1"/>
    </source>
</evidence>
<evidence type="ECO:0000313" key="6">
    <source>
        <dbReference type="Proteomes" id="UP001597237"/>
    </source>
</evidence>
<dbReference type="InterPro" id="IPR009057">
    <property type="entry name" value="Homeodomain-like_sf"/>
</dbReference>
<name>A0ABW4N215_9CAUL</name>
<dbReference type="Pfam" id="PF12833">
    <property type="entry name" value="HTH_18"/>
    <property type="match status" value="1"/>
</dbReference>
<dbReference type="SMART" id="SM00342">
    <property type="entry name" value="HTH_ARAC"/>
    <property type="match status" value="1"/>
</dbReference>
<sequence>MPEATVAAGYPKALLDFAATRGVSKTTLLETSRIDPADLCSQDNRAPLGGYLAMLDLAVSLSGDPAFALKFGEGVRMQDLSIVGLIGQTAETTGEASEQIARYARLVFDETGDGATRLSGVVREGGRVWIAHPGPQDSPHFAEASLARSVTGARALLATTPYFQAGRFPRAVHFVHAAPPHAGEYERIFRAPVVFGSDRNALLVDDEFLSIRLPTSSRYVFGIFSDRAEALLNELETAISMRGRVEAILMPILHKGEVRMAKVAGALGMSRQTLHRRLKSEGVSFELVLDDLRRRMAISYLTRRKVSVNEAAYLVGFSDPAAFSRAFKRWTGQPPSSLLRER</sequence>
<keyword evidence="1" id="KW-0805">Transcription regulation</keyword>
<keyword evidence="3" id="KW-0804">Transcription</keyword>
<dbReference type="PANTHER" id="PTHR47894:SF1">
    <property type="entry name" value="HTH-TYPE TRANSCRIPTIONAL REGULATOR VQSM"/>
    <property type="match status" value="1"/>
</dbReference>
<dbReference type="Proteomes" id="UP001597237">
    <property type="component" value="Unassembled WGS sequence"/>
</dbReference>
<dbReference type="Pfam" id="PF12625">
    <property type="entry name" value="Arabinose_bd"/>
    <property type="match status" value="1"/>
</dbReference>
<dbReference type="SUPFAM" id="SSF46689">
    <property type="entry name" value="Homeodomain-like"/>
    <property type="match status" value="1"/>
</dbReference>
<protein>
    <submittedName>
        <fullName evidence="5">AraC family transcriptional regulator</fullName>
    </submittedName>
</protein>
<keyword evidence="2" id="KW-0238">DNA-binding</keyword>
<evidence type="ECO:0000256" key="3">
    <source>
        <dbReference type="ARBA" id="ARBA00023163"/>
    </source>
</evidence>
<proteinExistence type="predicted"/>
<dbReference type="PANTHER" id="PTHR47894">
    <property type="entry name" value="HTH-TYPE TRANSCRIPTIONAL REGULATOR GADX"/>
    <property type="match status" value="1"/>
</dbReference>
<dbReference type="InterPro" id="IPR018060">
    <property type="entry name" value="HTH_AraC"/>
</dbReference>
<dbReference type="InterPro" id="IPR032687">
    <property type="entry name" value="AraC-type_N"/>
</dbReference>
<comment type="caution">
    <text evidence="5">The sequence shown here is derived from an EMBL/GenBank/DDBJ whole genome shotgun (WGS) entry which is preliminary data.</text>
</comment>
<evidence type="ECO:0000256" key="1">
    <source>
        <dbReference type="ARBA" id="ARBA00023015"/>
    </source>
</evidence>
<organism evidence="5 6">
    <name type="scientific">Phenylobacterium terrae</name>
    <dbReference type="NCBI Taxonomy" id="2665495"/>
    <lineage>
        <taxon>Bacteria</taxon>
        <taxon>Pseudomonadati</taxon>
        <taxon>Pseudomonadota</taxon>
        <taxon>Alphaproteobacteria</taxon>
        <taxon>Caulobacterales</taxon>
        <taxon>Caulobacteraceae</taxon>
        <taxon>Phenylobacterium</taxon>
    </lineage>
</organism>
<gene>
    <name evidence="5" type="ORF">ACFSC0_10810</name>
</gene>
<dbReference type="EMBL" id="JBHUEY010000001">
    <property type="protein sequence ID" value="MFD1783883.1"/>
    <property type="molecule type" value="Genomic_DNA"/>
</dbReference>
<feature type="domain" description="HTH araC/xylS-type" evidence="4">
    <location>
        <begin position="243"/>
        <end position="341"/>
    </location>
</feature>
<evidence type="ECO:0000259" key="4">
    <source>
        <dbReference type="PROSITE" id="PS01124"/>
    </source>
</evidence>
<keyword evidence="6" id="KW-1185">Reference proteome</keyword>
<reference evidence="6" key="1">
    <citation type="journal article" date="2019" name="Int. J. Syst. Evol. Microbiol.">
        <title>The Global Catalogue of Microorganisms (GCM) 10K type strain sequencing project: providing services to taxonomists for standard genome sequencing and annotation.</title>
        <authorList>
            <consortium name="The Broad Institute Genomics Platform"/>
            <consortium name="The Broad Institute Genome Sequencing Center for Infectious Disease"/>
            <person name="Wu L."/>
            <person name="Ma J."/>
        </authorList>
    </citation>
    <scope>NUCLEOTIDE SEQUENCE [LARGE SCALE GENOMIC DNA]</scope>
    <source>
        <strain evidence="6">DFY28</strain>
    </source>
</reference>
<dbReference type="PROSITE" id="PS01124">
    <property type="entry name" value="HTH_ARAC_FAMILY_2"/>
    <property type="match status" value="1"/>
</dbReference>
<evidence type="ECO:0000256" key="2">
    <source>
        <dbReference type="ARBA" id="ARBA00023125"/>
    </source>
</evidence>
<dbReference type="Gene3D" id="1.10.10.60">
    <property type="entry name" value="Homeodomain-like"/>
    <property type="match status" value="1"/>
</dbReference>
<accession>A0ABW4N215</accession>
<dbReference type="RefSeq" id="WP_377282925.1">
    <property type="nucleotide sequence ID" value="NZ_JBHRSI010000008.1"/>
</dbReference>